<gene>
    <name evidence="1" type="ORF">SAMN04488508_10649</name>
</gene>
<dbReference type="AlphaFoldDB" id="A0A1M6H3I1"/>
<dbReference type="Proteomes" id="UP000184432">
    <property type="component" value="Unassembled WGS sequence"/>
</dbReference>
<dbReference type="EMBL" id="FQYP01000006">
    <property type="protein sequence ID" value="SHJ16754.1"/>
    <property type="molecule type" value="Genomic_DNA"/>
</dbReference>
<proteinExistence type="predicted"/>
<dbReference type="STRING" id="570521.SAMN04488508_10649"/>
<sequence length="86" mass="9955">MSTSTSNRLFVSCEEAKHICDKNQYGEASFMEVIKLNIRLIYCKVTRAYSKRNGKLTKTMKKAEIQTISSSQKEEMKKLLEKELSK</sequence>
<dbReference type="RefSeq" id="WP_073316745.1">
    <property type="nucleotide sequence ID" value="NZ_FQYP01000006.1"/>
</dbReference>
<keyword evidence="2" id="KW-1185">Reference proteome</keyword>
<evidence type="ECO:0000313" key="2">
    <source>
        <dbReference type="Proteomes" id="UP000184432"/>
    </source>
</evidence>
<reference evidence="2" key="1">
    <citation type="submission" date="2016-11" db="EMBL/GenBank/DDBJ databases">
        <authorList>
            <person name="Varghese N."/>
            <person name="Submissions S."/>
        </authorList>
    </citation>
    <scope>NUCLEOTIDE SEQUENCE [LARGE SCALE GENOMIC DNA]</scope>
    <source>
        <strain evidence="2">DSM 22623</strain>
    </source>
</reference>
<dbReference type="OrthoDB" id="1262821at2"/>
<protein>
    <recommendedName>
        <fullName evidence="3">Glycine dehydrogenase</fullName>
    </recommendedName>
</protein>
<evidence type="ECO:0000313" key="1">
    <source>
        <dbReference type="EMBL" id="SHJ16754.1"/>
    </source>
</evidence>
<evidence type="ECO:0008006" key="3">
    <source>
        <dbReference type="Google" id="ProtNLM"/>
    </source>
</evidence>
<accession>A0A1M6H3I1</accession>
<organism evidence="1 2">
    <name type="scientific">Aquimarina spongiae</name>
    <dbReference type="NCBI Taxonomy" id="570521"/>
    <lineage>
        <taxon>Bacteria</taxon>
        <taxon>Pseudomonadati</taxon>
        <taxon>Bacteroidota</taxon>
        <taxon>Flavobacteriia</taxon>
        <taxon>Flavobacteriales</taxon>
        <taxon>Flavobacteriaceae</taxon>
        <taxon>Aquimarina</taxon>
    </lineage>
</organism>
<name>A0A1M6H3I1_9FLAO</name>